<keyword evidence="1 3" id="KW-0732">Signal</keyword>
<protein>
    <submittedName>
        <fullName evidence="5">Alginate lyase</fullName>
    </submittedName>
</protein>
<evidence type="ECO:0000256" key="3">
    <source>
        <dbReference type="SAM" id="SignalP"/>
    </source>
</evidence>
<dbReference type="EMBL" id="UFBM01000059">
    <property type="protein sequence ID" value="SSG07311.1"/>
    <property type="molecule type" value="Genomic_DNA"/>
</dbReference>
<comment type="caution">
    <text evidence="5">The sequence shown here is derived from an EMBL/GenBank/DDBJ whole genome shotgun (WGS) entry which is preliminary data.</text>
</comment>
<dbReference type="AlphaFoldDB" id="A0ABD7NCB7"/>
<feature type="domain" description="Alginate lyase" evidence="4">
    <location>
        <begin position="38"/>
        <end position="273"/>
    </location>
</feature>
<dbReference type="Gene3D" id="1.50.10.100">
    <property type="entry name" value="Chondroitin AC/alginate lyase"/>
    <property type="match status" value="1"/>
</dbReference>
<sequence>MRILVTISLLLTMLVDFANAKDIYGCDNTSKIEARQSEFKSYVDRNIKRKPNPLTSLHTEGTLPHHGIYDESVNAEKDFDIMLLMSLSWLAGIDKNNSFDVVRKYILAWVEVYQPNFNPIDETVFDKFFQAYYIIKPGLKKSEMERIDAFISFWGYGYLKKLSKQSSNDNWQSHRIKLLTLMSVAIHDEKLYNAASKLFKKQIYNNIYSDGHTIDFDKRDALEYTIYDLLPLVQSALVAKGQGDDWYSWESQSGSSLKKGLYWLNPYITKAKTHYEFSNTTQEFDRVRKNAGLGYSGVFLPKSASDLYWSAQLLDKNLLKIAVYTNNSMHAPSFTLLCN</sequence>
<feature type="signal peptide" evidence="3">
    <location>
        <begin position="1"/>
        <end position="20"/>
    </location>
</feature>
<evidence type="ECO:0000313" key="6">
    <source>
        <dbReference type="Proteomes" id="UP000252079"/>
    </source>
</evidence>
<evidence type="ECO:0000259" key="4">
    <source>
        <dbReference type="Pfam" id="PF05426"/>
    </source>
</evidence>
<dbReference type="Proteomes" id="UP000252079">
    <property type="component" value="Unassembled WGS sequence"/>
</dbReference>
<name>A0ABD7NCB7_9ENTR</name>
<dbReference type="Pfam" id="PF05426">
    <property type="entry name" value="Alginate_lyase"/>
    <property type="match status" value="1"/>
</dbReference>
<dbReference type="InterPro" id="IPR008397">
    <property type="entry name" value="Alginate_lyase_dom"/>
</dbReference>
<evidence type="ECO:0000256" key="1">
    <source>
        <dbReference type="ARBA" id="ARBA00022729"/>
    </source>
</evidence>
<dbReference type="SUPFAM" id="SSF48230">
    <property type="entry name" value="Chondroitin AC/alginate lyase"/>
    <property type="match status" value="1"/>
</dbReference>
<dbReference type="RefSeq" id="WP_077269042.1">
    <property type="nucleotide sequence ID" value="NZ_UFBM01000059.1"/>
</dbReference>
<reference evidence="5 6" key="1">
    <citation type="submission" date="2018-07" db="EMBL/GenBank/DDBJ databases">
        <authorList>
            <consortium name="Pathogen Informatics"/>
        </authorList>
    </citation>
    <scope>NUCLEOTIDE SEQUENCE [LARGE SCALE GENOMIC DNA]</scope>
    <source>
        <strain evidence="5 6">4300STDY6636950</strain>
    </source>
</reference>
<evidence type="ECO:0000256" key="2">
    <source>
        <dbReference type="ARBA" id="ARBA00023239"/>
    </source>
</evidence>
<organism evidence="5 6">
    <name type="scientific">Klebsiella quasipneumoniae</name>
    <dbReference type="NCBI Taxonomy" id="1463165"/>
    <lineage>
        <taxon>Bacteria</taxon>
        <taxon>Pseudomonadati</taxon>
        <taxon>Pseudomonadota</taxon>
        <taxon>Gammaproteobacteria</taxon>
        <taxon>Enterobacterales</taxon>
        <taxon>Enterobacteriaceae</taxon>
        <taxon>Klebsiella/Raoultella group</taxon>
        <taxon>Klebsiella</taxon>
        <taxon>Klebsiella pneumoniae complex</taxon>
    </lineage>
</organism>
<accession>A0ABD7NCB7</accession>
<evidence type="ECO:0000313" key="5">
    <source>
        <dbReference type="EMBL" id="SSG07311.1"/>
    </source>
</evidence>
<dbReference type="InterPro" id="IPR008929">
    <property type="entry name" value="Chondroitin_lyas"/>
</dbReference>
<gene>
    <name evidence="5" type="ORF">SAMEA23995918_05002</name>
</gene>
<keyword evidence="2 5" id="KW-0456">Lyase</keyword>
<dbReference type="GO" id="GO:0016829">
    <property type="term" value="F:lyase activity"/>
    <property type="evidence" value="ECO:0007669"/>
    <property type="project" value="UniProtKB-KW"/>
</dbReference>
<proteinExistence type="predicted"/>
<feature type="chain" id="PRO_5044848296" evidence="3">
    <location>
        <begin position="21"/>
        <end position="339"/>
    </location>
</feature>